<organism evidence="2 3">
    <name type="scientific">Zooshikella harenae</name>
    <dbReference type="NCBI Taxonomy" id="2827238"/>
    <lineage>
        <taxon>Bacteria</taxon>
        <taxon>Pseudomonadati</taxon>
        <taxon>Pseudomonadota</taxon>
        <taxon>Gammaproteobacteria</taxon>
        <taxon>Oceanospirillales</taxon>
        <taxon>Zooshikellaceae</taxon>
        <taxon>Zooshikella</taxon>
    </lineage>
</organism>
<accession>A0ABS5ZHI1</accession>
<evidence type="ECO:0000259" key="1">
    <source>
        <dbReference type="PROSITE" id="PS51186"/>
    </source>
</evidence>
<dbReference type="SUPFAM" id="SSF55729">
    <property type="entry name" value="Acyl-CoA N-acyltransferases (Nat)"/>
    <property type="match status" value="1"/>
</dbReference>
<gene>
    <name evidence="2" type="ORF">KCG35_20910</name>
</gene>
<dbReference type="Proteomes" id="UP000690515">
    <property type="component" value="Unassembled WGS sequence"/>
</dbReference>
<proteinExistence type="predicted"/>
<dbReference type="RefSeq" id="WP_215821809.1">
    <property type="nucleotide sequence ID" value="NZ_JAGSOY010000085.1"/>
</dbReference>
<reference evidence="2 3" key="1">
    <citation type="submission" date="2021-04" db="EMBL/GenBank/DDBJ databases">
        <authorList>
            <person name="Pira H."/>
            <person name="Risdian C."/>
            <person name="Wink J."/>
        </authorList>
    </citation>
    <scope>NUCLEOTIDE SEQUENCE [LARGE SCALE GENOMIC DNA]</scope>
    <source>
        <strain evidence="2 3">WH53</strain>
    </source>
</reference>
<sequence>MNMKEYLDLTKLTLNSISIEAGRPIDDKVYLGSLGSAKKTDCLFDVYNNKKLLAYATLKDLGEGRWFVLMFVIHPSCRHKKVFIELFYKIIKHLISVKAKILVSNVFKVNKRSVVFHKKLGFKVTREADIGYEYTLALDNLDNLDTSKWWYWARKFPAKKT</sequence>
<protein>
    <submittedName>
        <fullName evidence="2">GNAT family N-acetyltransferase</fullName>
    </submittedName>
</protein>
<dbReference type="InterPro" id="IPR016181">
    <property type="entry name" value="Acyl_CoA_acyltransferase"/>
</dbReference>
<feature type="domain" description="N-acetyltransferase" evidence="1">
    <location>
        <begin position="1"/>
        <end position="145"/>
    </location>
</feature>
<dbReference type="PROSITE" id="PS51186">
    <property type="entry name" value="GNAT"/>
    <property type="match status" value="1"/>
</dbReference>
<dbReference type="Pfam" id="PF00583">
    <property type="entry name" value="Acetyltransf_1"/>
    <property type="match status" value="1"/>
</dbReference>
<comment type="caution">
    <text evidence="2">The sequence shown here is derived from an EMBL/GenBank/DDBJ whole genome shotgun (WGS) entry which is preliminary data.</text>
</comment>
<dbReference type="InterPro" id="IPR000182">
    <property type="entry name" value="GNAT_dom"/>
</dbReference>
<evidence type="ECO:0000313" key="3">
    <source>
        <dbReference type="Proteomes" id="UP000690515"/>
    </source>
</evidence>
<dbReference type="Gene3D" id="3.40.630.30">
    <property type="match status" value="1"/>
</dbReference>
<keyword evidence="3" id="KW-1185">Reference proteome</keyword>
<evidence type="ECO:0000313" key="2">
    <source>
        <dbReference type="EMBL" id="MBU2713524.1"/>
    </source>
</evidence>
<dbReference type="EMBL" id="JAGSOY010000085">
    <property type="protein sequence ID" value="MBU2713524.1"/>
    <property type="molecule type" value="Genomic_DNA"/>
</dbReference>
<name>A0ABS5ZHI1_9GAMM</name>